<keyword evidence="6 9" id="KW-1133">Transmembrane helix</keyword>
<dbReference type="Pfam" id="PF04290">
    <property type="entry name" value="DctQ"/>
    <property type="match status" value="1"/>
</dbReference>
<keyword evidence="4 9" id="KW-0997">Cell inner membrane</keyword>
<evidence type="ECO:0000256" key="2">
    <source>
        <dbReference type="ARBA" id="ARBA00022448"/>
    </source>
</evidence>
<dbReference type="InParanoid" id="A0A1Y5TKQ8"/>
<evidence type="ECO:0000256" key="1">
    <source>
        <dbReference type="ARBA" id="ARBA00004429"/>
    </source>
</evidence>
<dbReference type="InterPro" id="IPR055348">
    <property type="entry name" value="DctQ"/>
</dbReference>
<dbReference type="GO" id="GO:0022857">
    <property type="term" value="F:transmembrane transporter activity"/>
    <property type="evidence" value="ECO:0007669"/>
    <property type="project" value="UniProtKB-UniRule"/>
</dbReference>
<keyword evidence="2 9" id="KW-0813">Transport</keyword>
<dbReference type="AlphaFoldDB" id="A0A1Y5TKQ8"/>
<comment type="subunit">
    <text evidence="9">The complex comprises the extracytoplasmic solute receptor protein and the two transmembrane proteins.</text>
</comment>
<dbReference type="PANTHER" id="PTHR35011:SF10">
    <property type="entry name" value="TRAP TRANSPORTER SMALL PERMEASE PROTEIN"/>
    <property type="match status" value="1"/>
</dbReference>
<dbReference type="RefSeq" id="WP_085884337.1">
    <property type="nucleotide sequence ID" value="NZ_FWFR01000002.1"/>
</dbReference>
<evidence type="ECO:0000313" key="12">
    <source>
        <dbReference type="Proteomes" id="UP000193200"/>
    </source>
</evidence>
<dbReference type="GO" id="GO:0015740">
    <property type="term" value="P:C4-dicarboxylate transport"/>
    <property type="evidence" value="ECO:0007669"/>
    <property type="project" value="TreeGrafter"/>
</dbReference>
<evidence type="ECO:0000256" key="5">
    <source>
        <dbReference type="ARBA" id="ARBA00022692"/>
    </source>
</evidence>
<comment type="subcellular location">
    <subcellularLocation>
        <location evidence="1 9">Cell inner membrane</location>
        <topology evidence="1 9">Multi-pass membrane protein</topology>
    </subcellularLocation>
</comment>
<accession>A0A1Y5TKQ8</accession>
<evidence type="ECO:0000256" key="7">
    <source>
        <dbReference type="ARBA" id="ARBA00023136"/>
    </source>
</evidence>
<dbReference type="EMBL" id="FWFR01000002">
    <property type="protein sequence ID" value="SLN65862.1"/>
    <property type="molecule type" value="Genomic_DNA"/>
</dbReference>
<feature type="transmembrane region" description="Helical" evidence="9">
    <location>
        <begin position="138"/>
        <end position="160"/>
    </location>
</feature>
<reference evidence="11 12" key="1">
    <citation type="submission" date="2017-03" db="EMBL/GenBank/DDBJ databases">
        <authorList>
            <person name="Afonso C.L."/>
            <person name="Miller P.J."/>
            <person name="Scott M.A."/>
            <person name="Spackman E."/>
            <person name="Goraichik I."/>
            <person name="Dimitrov K.M."/>
            <person name="Suarez D.L."/>
            <person name="Swayne D.E."/>
        </authorList>
    </citation>
    <scope>NUCLEOTIDE SEQUENCE [LARGE SCALE GENOMIC DNA]</scope>
    <source>
        <strain evidence="11 12">CECT 7691</strain>
    </source>
</reference>
<feature type="domain" description="Tripartite ATP-independent periplasmic transporters DctQ component" evidence="10">
    <location>
        <begin position="28"/>
        <end position="159"/>
    </location>
</feature>
<dbReference type="GO" id="GO:0005886">
    <property type="term" value="C:plasma membrane"/>
    <property type="evidence" value="ECO:0007669"/>
    <property type="project" value="UniProtKB-SubCell"/>
</dbReference>
<evidence type="ECO:0000256" key="8">
    <source>
        <dbReference type="ARBA" id="ARBA00038436"/>
    </source>
</evidence>
<evidence type="ECO:0000313" key="11">
    <source>
        <dbReference type="EMBL" id="SLN65862.1"/>
    </source>
</evidence>
<name>A0A1Y5TKQ8_9PROT</name>
<keyword evidence="12" id="KW-1185">Reference proteome</keyword>
<proteinExistence type="inferred from homology"/>
<organism evidence="11 12">
    <name type="scientific">Oceanibacterium hippocampi</name>
    <dbReference type="NCBI Taxonomy" id="745714"/>
    <lineage>
        <taxon>Bacteria</taxon>
        <taxon>Pseudomonadati</taxon>
        <taxon>Pseudomonadota</taxon>
        <taxon>Alphaproteobacteria</taxon>
        <taxon>Sneathiellales</taxon>
        <taxon>Sneathiellaceae</taxon>
        <taxon>Oceanibacterium</taxon>
    </lineage>
</organism>
<dbReference type="InterPro" id="IPR007387">
    <property type="entry name" value="TRAP_DctQ"/>
</dbReference>
<evidence type="ECO:0000259" key="10">
    <source>
        <dbReference type="Pfam" id="PF04290"/>
    </source>
</evidence>
<dbReference type="PANTHER" id="PTHR35011">
    <property type="entry name" value="2,3-DIKETO-L-GULONATE TRAP TRANSPORTER SMALL PERMEASE PROTEIN YIAM"/>
    <property type="match status" value="1"/>
</dbReference>
<evidence type="ECO:0000256" key="4">
    <source>
        <dbReference type="ARBA" id="ARBA00022519"/>
    </source>
</evidence>
<comment type="function">
    <text evidence="9">Part of the tripartite ATP-independent periplasmic (TRAP) transport system.</text>
</comment>
<dbReference type="Proteomes" id="UP000193200">
    <property type="component" value="Unassembled WGS sequence"/>
</dbReference>
<keyword evidence="3" id="KW-1003">Cell membrane</keyword>
<dbReference type="OrthoDB" id="6160477at2"/>
<keyword evidence="7 9" id="KW-0472">Membrane</keyword>
<feature type="transmembrane region" description="Helical" evidence="9">
    <location>
        <begin position="91"/>
        <end position="109"/>
    </location>
</feature>
<feature type="transmembrane region" description="Helical" evidence="9">
    <location>
        <begin position="52"/>
        <end position="70"/>
    </location>
</feature>
<gene>
    <name evidence="11" type="ORF">OCH7691_03026</name>
</gene>
<evidence type="ECO:0000256" key="9">
    <source>
        <dbReference type="RuleBase" id="RU369079"/>
    </source>
</evidence>
<protein>
    <recommendedName>
        <fullName evidence="9">TRAP transporter small permease protein</fullName>
    </recommendedName>
</protein>
<comment type="similarity">
    <text evidence="8 9">Belongs to the TRAP transporter small permease family.</text>
</comment>
<keyword evidence="5 9" id="KW-0812">Transmembrane</keyword>
<sequence>MTAPRFEQRIQSSTSLVARAGGGIVFVIALLVCGDIFSRNILNRIVFHSFELANYLFAISAAFGMAYALVKRVHIRIDVLHGRFPGPLRRAIDFLALLSTTAVAALFAYKGWDLAVGNIARGVTANSTLGMPIGYPQAAWALGLSFFALIAFALTIRHLLLLIARQTARADVIGSIGSDMPTEARREKPANAEVTP</sequence>
<evidence type="ECO:0000256" key="6">
    <source>
        <dbReference type="ARBA" id="ARBA00022989"/>
    </source>
</evidence>
<evidence type="ECO:0000256" key="3">
    <source>
        <dbReference type="ARBA" id="ARBA00022475"/>
    </source>
</evidence>
<feature type="transmembrane region" description="Helical" evidence="9">
    <location>
        <begin position="16"/>
        <end position="37"/>
    </location>
</feature>